<accession>A0A6G1KRP7</accession>
<evidence type="ECO:0000313" key="2">
    <source>
        <dbReference type="EMBL" id="KAF2715225.1"/>
    </source>
</evidence>
<feature type="compositionally biased region" description="Basic residues" evidence="1">
    <location>
        <begin position="8"/>
        <end position="18"/>
    </location>
</feature>
<organism evidence="2 3">
    <name type="scientific">Pleomassaria siparia CBS 279.74</name>
    <dbReference type="NCBI Taxonomy" id="1314801"/>
    <lineage>
        <taxon>Eukaryota</taxon>
        <taxon>Fungi</taxon>
        <taxon>Dikarya</taxon>
        <taxon>Ascomycota</taxon>
        <taxon>Pezizomycotina</taxon>
        <taxon>Dothideomycetes</taxon>
        <taxon>Pleosporomycetidae</taxon>
        <taxon>Pleosporales</taxon>
        <taxon>Pleomassariaceae</taxon>
        <taxon>Pleomassaria</taxon>
    </lineage>
</organism>
<evidence type="ECO:0000256" key="1">
    <source>
        <dbReference type="SAM" id="MobiDB-lite"/>
    </source>
</evidence>
<dbReference type="Proteomes" id="UP000799428">
    <property type="component" value="Unassembled WGS sequence"/>
</dbReference>
<feature type="compositionally biased region" description="Polar residues" evidence="1">
    <location>
        <begin position="51"/>
        <end position="82"/>
    </location>
</feature>
<gene>
    <name evidence="2" type="ORF">K504DRAFT_457398</name>
</gene>
<reference evidence="2" key="1">
    <citation type="journal article" date="2020" name="Stud. Mycol.">
        <title>101 Dothideomycetes genomes: a test case for predicting lifestyles and emergence of pathogens.</title>
        <authorList>
            <person name="Haridas S."/>
            <person name="Albert R."/>
            <person name="Binder M."/>
            <person name="Bloem J."/>
            <person name="Labutti K."/>
            <person name="Salamov A."/>
            <person name="Andreopoulos B."/>
            <person name="Baker S."/>
            <person name="Barry K."/>
            <person name="Bills G."/>
            <person name="Bluhm B."/>
            <person name="Cannon C."/>
            <person name="Castanera R."/>
            <person name="Culley D."/>
            <person name="Daum C."/>
            <person name="Ezra D."/>
            <person name="Gonzalez J."/>
            <person name="Henrissat B."/>
            <person name="Kuo A."/>
            <person name="Liang C."/>
            <person name="Lipzen A."/>
            <person name="Lutzoni F."/>
            <person name="Magnuson J."/>
            <person name="Mondo S."/>
            <person name="Nolan M."/>
            <person name="Ohm R."/>
            <person name="Pangilinan J."/>
            <person name="Park H.-J."/>
            <person name="Ramirez L."/>
            <person name="Alfaro M."/>
            <person name="Sun H."/>
            <person name="Tritt A."/>
            <person name="Yoshinaga Y."/>
            <person name="Zwiers L.-H."/>
            <person name="Turgeon B."/>
            <person name="Goodwin S."/>
            <person name="Spatafora J."/>
            <person name="Crous P."/>
            <person name="Grigoriev I."/>
        </authorList>
    </citation>
    <scope>NUCLEOTIDE SEQUENCE</scope>
    <source>
        <strain evidence="2">CBS 279.74</strain>
    </source>
</reference>
<name>A0A6G1KRP7_9PLEO</name>
<proteinExistence type="predicted"/>
<feature type="compositionally biased region" description="Polar residues" evidence="1">
    <location>
        <begin position="19"/>
        <end position="33"/>
    </location>
</feature>
<evidence type="ECO:0000313" key="3">
    <source>
        <dbReference type="Proteomes" id="UP000799428"/>
    </source>
</evidence>
<protein>
    <submittedName>
        <fullName evidence="2">Uncharacterized protein</fullName>
    </submittedName>
</protein>
<dbReference type="AlphaFoldDB" id="A0A6G1KRP7"/>
<dbReference type="EMBL" id="MU005764">
    <property type="protein sequence ID" value="KAF2715225.1"/>
    <property type="molecule type" value="Genomic_DNA"/>
</dbReference>
<keyword evidence="3" id="KW-1185">Reference proteome</keyword>
<sequence length="142" mass="16109">MAGDKRTAQHGKRRRRNSPLKTQTQTKATNPLTPSARMTLCDIPPRPRRSITPNTNPSISVNTPENTAHGNTHQRQRASTPDNPQPLLRQTPAQTSYERQTYPNRPTPATRRRTWPSLRAGHLAWMSYSCRLDVVKIGQLHT</sequence>
<feature type="region of interest" description="Disordered" evidence="1">
    <location>
        <begin position="1"/>
        <end position="112"/>
    </location>
</feature>